<dbReference type="EMBL" id="JAWWNJ010000280">
    <property type="protein sequence ID" value="KAK6966366.1"/>
    <property type="molecule type" value="Genomic_DNA"/>
</dbReference>
<protein>
    <recommendedName>
        <fullName evidence="2">DUF6589 domain-containing protein</fullName>
    </recommendedName>
</protein>
<evidence type="ECO:0000256" key="1">
    <source>
        <dbReference type="SAM" id="MobiDB-lite"/>
    </source>
</evidence>
<accession>A0AAV9YZ65</accession>
<evidence type="ECO:0000313" key="3">
    <source>
        <dbReference type="EMBL" id="KAK6966366.1"/>
    </source>
</evidence>
<dbReference type="AlphaFoldDB" id="A0AAV9YZ65"/>
<gene>
    <name evidence="3" type="ORF">R3P38DRAFT_3338003</name>
</gene>
<proteinExistence type="predicted"/>
<keyword evidence="4" id="KW-1185">Reference proteome</keyword>
<reference evidence="3 4" key="1">
    <citation type="journal article" date="2024" name="J Genomics">
        <title>Draft genome sequencing and assembly of Favolaschia claudopus CIRM-BRFM 2984 isolated from oak limbs.</title>
        <authorList>
            <person name="Navarro D."/>
            <person name="Drula E."/>
            <person name="Chaduli D."/>
            <person name="Cazenave R."/>
            <person name="Ahrendt S."/>
            <person name="Wang J."/>
            <person name="Lipzen A."/>
            <person name="Daum C."/>
            <person name="Barry K."/>
            <person name="Grigoriev I.V."/>
            <person name="Favel A."/>
            <person name="Rosso M.N."/>
            <person name="Martin F."/>
        </authorList>
    </citation>
    <scope>NUCLEOTIDE SEQUENCE [LARGE SCALE GENOMIC DNA]</scope>
    <source>
        <strain evidence="3 4">CIRM-BRFM 2984</strain>
    </source>
</reference>
<feature type="domain" description="DUF6589" evidence="2">
    <location>
        <begin position="1"/>
        <end position="317"/>
    </location>
</feature>
<comment type="caution">
    <text evidence="3">The sequence shown here is derived from an EMBL/GenBank/DDBJ whole genome shotgun (WGS) entry which is preliminary data.</text>
</comment>
<name>A0AAV9YZ65_9AGAR</name>
<sequence>MHEDESSIDGTLAVYDAIFRHLDTSSEDLKAHGLVISYRDLLMDNLVNTIEASRRNSDDILASTRALTRLMGIFHPKMAGNRLVVNEHRGKPNTTIPAPWKPCHELLQISSAGHVRDAFRICCGEASFADWAARATFTEFEEVAAKVYSSLYTTAAYDRACDLQEAQRDPAFENAVLYNRDSLLYLLLVSSIKAGDIGRVVLVFRIWAVMMQTPKTMPKYADAFFETLGRLKSYDPVLRKFLLHNWLVNLRGIINGFKEVDLLQEHQNFWAKIIYNAKGVNRSWEWLSRITVCIFVLRDAMKTVHATFKIPDYGTKHTVPDMKNEILRVAEALQKDRLQEQWPERPWKEQVERVRDLLEEGSNYINTRSAFSRFTEPNVTYEVVPAGSDSLDKGTGSYSADDEEENNHEEYNVTQEDLEMDEEEPYGLLNSILDPAADMVDEM</sequence>
<evidence type="ECO:0000313" key="4">
    <source>
        <dbReference type="Proteomes" id="UP001362999"/>
    </source>
</evidence>
<evidence type="ECO:0000259" key="2">
    <source>
        <dbReference type="Pfam" id="PF20231"/>
    </source>
</evidence>
<dbReference type="Pfam" id="PF20231">
    <property type="entry name" value="DUF6589"/>
    <property type="match status" value="1"/>
</dbReference>
<dbReference type="Proteomes" id="UP001362999">
    <property type="component" value="Unassembled WGS sequence"/>
</dbReference>
<dbReference type="InterPro" id="IPR046496">
    <property type="entry name" value="DUF6589"/>
</dbReference>
<organism evidence="3 4">
    <name type="scientific">Favolaschia claudopus</name>
    <dbReference type="NCBI Taxonomy" id="2862362"/>
    <lineage>
        <taxon>Eukaryota</taxon>
        <taxon>Fungi</taxon>
        <taxon>Dikarya</taxon>
        <taxon>Basidiomycota</taxon>
        <taxon>Agaricomycotina</taxon>
        <taxon>Agaricomycetes</taxon>
        <taxon>Agaricomycetidae</taxon>
        <taxon>Agaricales</taxon>
        <taxon>Marasmiineae</taxon>
        <taxon>Mycenaceae</taxon>
        <taxon>Favolaschia</taxon>
    </lineage>
</organism>
<feature type="region of interest" description="Disordered" evidence="1">
    <location>
        <begin position="386"/>
        <end position="422"/>
    </location>
</feature>